<evidence type="ECO:0000313" key="10">
    <source>
        <dbReference type="EMBL" id="VAX19792.1"/>
    </source>
</evidence>
<accession>A0A3B1BVN4</accession>
<dbReference type="InterPro" id="IPR027359">
    <property type="entry name" value="Volt_channel_dom_sf"/>
</dbReference>
<evidence type="ECO:0000256" key="3">
    <source>
        <dbReference type="ARBA" id="ARBA00022692"/>
    </source>
</evidence>
<dbReference type="InterPro" id="IPR013099">
    <property type="entry name" value="K_chnl_dom"/>
</dbReference>
<keyword evidence="7 10" id="KW-0407">Ion channel</keyword>
<feature type="transmembrane region" description="Helical" evidence="8">
    <location>
        <begin position="56"/>
        <end position="75"/>
    </location>
</feature>
<feature type="transmembrane region" description="Helical" evidence="8">
    <location>
        <begin position="141"/>
        <end position="161"/>
    </location>
</feature>
<gene>
    <name evidence="10" type="ORF">MNBD_NITROSPINAE02-2164</name>
</gene>
<keyword evidence="3 8" id="KW-0812">Transmembrane</keyword>
<dbReference type="PANTHER" id="PTHR11537:SF254">
    <property type="entry name" value="POTASSIUM VOLTAGE-GATED CHANNEL PROTEIN SHAB"/>
    <property type="match status" value="1"/>
</dbReference>
<feature type="transmembrane region" description="Helical" evidence="8">
    <location>
        <begin position="87"/>
        <end position="113"/>
    </location>
</feature>
<dbReference type="SUPFAM" id="SSF81324">
    <property type="entry name" value="Voltage-gated potassium channels"/>
    <property type="match status" value="1"/>
</dbReference>
<sequence>MKPERHHEAKERVRKLFFSNSKKSLYFNWFLLATNIMAIFLFVLDPLLGNNILFRSLEMAFGVFFLAEYCILLWVSHKRLRFIFDLLSLLDLIVIASLFAPLLLGNFAFLRIIRSLRILRSYSVLKRLKKKSGYFAQHEELITNIVNLGVFIFIMTDIVYVTQVKSNDEISNFIDALYFTLGTLTTTGFGDITLHGSTGKVLAILIMVFGITLFVKLGKSVIRPQKIYYECEHCGLKRHEYDASHCKHCGNIVHIEIEAD</sequence>
<keyword evidence="2" id="KW-0813">Transport</keyword>
<dbReference type="GO" id="GO:0008076">
    <property type="term" value="C:voltage-gated potassium channel complex"/>
    <property type="evidence" value="ECO:0007669"/>
    <property type="project" value="InterPro"/>
</dbReference>
<dbReference type="Gene3D" id="1.10.287.70">
    <property type="match status" value="1"/>
</dbReference>
<dbReference type="InterPro" id="IPR028325">
    <property type="entry name" value="VG_K_chnl"/>
</dbReference>
<name>A0A3B1BVN4_9ZZZZ</name>
<comment type="subcellular location">
    <subcellularLocation>
        <location evidence="1">Membrane</location>
        <topology evidence="1">Multi-pass membrane protein</topology>
    </subcellularLocation>
</comment>
<dbReference type="EMBL" id="UOGE01000048">
    <property type="protein sequence ID" value="VAX19792.1"/>
    <property type="molecule type" value="Genomic_DNA"/>
</dbReference>
<organism evidence="10">
    <name type="scientific">hydrothermal vent metagenome</name>
    <dbReference type="NCBI Taxonomy" id="652676"/>
    <lineage>
        <taxon>unclassified sequences</taxon>
        <taxon>metagenomes</taxon>
        <taxon>ecological metagenomes</taxon>
    </lineage>
</organism>
<dbReference type="GO" id="GO:0005249">
    <property type="term" value="F:voltage-gated potassium channel activity"/>
    <property type="evidence" value="ECO:0007669"/>
    <property type="project" value="InterPro"/>
</dbReference>
<protein>
    <submittedName>
        <fullName evidence="10">Potassium voltage-gated channel subfamily KQT possible potassium channel, VIC family</fullName>
    </submittedName>
</protein>
<evidence type="ECO:0000256" key="1">
    <source>
        <dbReference type="ARBA" id="ARBA00004141"/>
    </source>
</evidence>
<dbReference type="AlphaFoldDB" id="A0A3B1BVN4"/>
<keyword evidence="6 8" id="KW-0472">Membrane</keyword>
<evidence type="ECO:0000256" key="7">
    <source>
        <dbReference type="ARBA" id="ARBA00023303"/>
    </source>
</evidence>
<evidence type="ECO:0000256" key="4">
    <source>
        <dbReference type="ARBA" id="ARBA00022989"/>
    </source>
</evidence>
<evidence type="ECO:0000256" key="8">
    <source>
        <dbReference type="SAM" id="Phobius"/>
    </source>
</evidence>
<evidence type="ECO:0000256" key="2">
    <source>
        <dbReference type="ARBA" id="ARBA00022448"/>
    </source>
</evidence>
<evidence type="ECO:0000256" key="5">
    <source>
        <dbReference type="ARBA" id="ARBA00023065"/>
    </source>
</evidence>
<keyword evidence="5" id="KW-0406">Ion transport</keyword>
<feature type="transmembrane region" description="Helical" evidence="8">
    <location>
        <begin position="25"/>
        <end position="44"/>
    </location>
</feature>
<dbReference type="PRINTS" id="PR01463">
    <property type="entry name" value="EAGCHANLFMLY"/>
</dbReference>
<evidence type="ECO:0000256" key="6">
    <source>
        <dbReference type="ARBA" id="ARBA00023136"/>
    </source>
</evidence>
<dbReference type="GO" id="GO:0001508">
    <property type="term" value="P:action potential"/>
    <property type="evidence" value="ECO:0007669"/>
    <property type="project" value="TreeGrafter"/>
</dbReference>
<feature type="domain" description="Potassium channel" evidence="9">
    <location>
        <begin position="150"/>
        <end position="215"/>
    </location>
</feature>
<keyword evidence="4 8" id="KW-1133">Transmembrane helix</keyword>
<feature type="transmembrane region" description="Helical" evidence="8">
    <location>
        <begin position="201"/>
        <end position="218"/>
    </location>
</feature>
<dbReference type="Pfam" id="PF07885">
    <property type="entry name" value="Ion_trans_2"/>
    <property type="match status" value="1"/>
</dbReference>
<reference evidence="10" key="1">
    <citation type="submission" date="2018-06" db="EMBL/GenBank/DDBJ databases">
        <authorList>
            <person name="Zhirakovskaya E."/>
        </authorList>
    </citation>
    <scope>NUCLEOTIDE SEQUENCE</scope>
</reference>
<evidence type="ECO:0000259" key="9">
    <source>
        <dbReference type="Pfam" id="PF07885"/>
    </source>
</evidence>
<dbReference type="InterPro" id="IPR003938">
    <property type="entry name" value="K_chnl_volt-dep_EAG/ELK/ERG"/>
</dbReference>
<proteinExistence type="predicted"/>
<dbReference type="PANTHER" id="PTHR11537">
    <property type="entry name" value="VOLTAGE-GATED POTASSIUM CHANNEL"/>
    <property type="match status" value="1"/>
</dbReference>
<dbReference type="Gene3D" id="1.20.120.350">
    <property type="entry name" value="Voltage-gated potassium channels. Chain C"/>
    <property type="match status" value="1"/>
</dbReference>